<dbReference type="Proteomes" id="UP000478052">
    <property type="component" value="Unassembled WGS sequence"/>
</dbReference>
<comment type="caution">
    <text evidence="1">The sequence shown here is derived from an EMBL/GenBank/DDBJ whole genome shotgun (WGS) entry which is preliminary data.</text>
</comment>
<name>A0A6G0ZLP9_APHCR</name>
<dbReference type="AlphaFoldDB" id="A0A6G0ZLP9"/>
<organism evidence="1 2">
    <name type="scientific">Aphis craccivora</name>
    <name type="common">Cowpea aphid</name>
    <dbReference type="NCBI Taxonomy" id="307492"/>
    <lineage>
        <taxon>Eukaryota</taxon>
        <taxon>Metazoa</taxon>
        <taxon>Ecdysozoa</taxon>
        <taxon>Arthropoda</taxon>
        <taxon>Hexapoda</taxon>
        <taxon>Insecta</taxon>
        <taxon>Pterygota</taxon>
        <taxon>Neoptera</taxon>
        <taxon>Paraneoptera</taxon>
        <taxon>Hemiptera</taxon>
        <taxon>Sternorrhyncha</taxon>
        <taxon>Aphidomorpha</taxon>
        <taxon>Aphidoidea</taxon>
        <taxon>Aphididae</taxon>
        <taxon>Aphidini</taxon>
        <taxon>Aphis</taxon>
        <taxon>Aphis</taxon>
    </lineage>
</organism>
<feature type="non-terminal residue" evidence="1">
    <location>
        <position position="189"/>
    </location>
</feature>
<proteinExistence type="predicted"/>
<dbReference type="EMBL" id="VUJU01000267">
    <property type="protein sequence ID" value="KAF0771656.1"/>
    <property type="molecule type" value="Genomic_DNA"/>
</dbReference>
<keyword evidence="2" id="KW-1185">Reference proteome</keyword>
<gene>
    <name evidence="1" type="ORF">FWK35_00001259</name>
</gene>
<evidence type="ECO:0000313" key="2">
    <source>
        <dbReference type="Proteomes" id="UP000478052"/>
    </source>
</evidence>
<protein>
    <submittedName>
        <fullName evidence="1">Uncharacterized protein</fullName>
    </submittedName>
</protein>
<reference evidence="1 2" key="1">
    <citation type="submission" date="2019-08" db="EMBL/GenBank/DDBJ databases">
        <title>Whole genome of Aphis craccivora.</title>
        <authorList>
            <person name="Voronova N.V."/>
            <person name="Shulinski R.S."/>
            <person name="Bandarenka Y.V."/>
            <person name="Zhorov D.G."/>
            <person name="Warner D."/>
        </authorList>
    </citation>
    <scope>NUCLEOTIDE SEQUENCE [LARGE SCALE GENOMIC DNA]</scope>
    <source>
        <strain evidence="1">180601</strain>
        <tissue evidence="1">Whole Body</tissue>
    </source>
</reference>
<accession>A0A6G0ZLP9</accession>
<sequence length="189" mass="22343">MMLITSRNNTPISNFGGGFRCKSEYPWCIIEVKISKKSRKTKKNDGKTGIFTQNQFSTNSVFLYGCNSKTNCCKYLKFSPNVYVSVIYTELNFQKTSTFFVSNFYEICRKRENLQDLKYNINISRRHNFFLLAFELRVENLIQGFSQNLNFGVFRSLKHKQPFSPTTWKLYPRLTNHLRSESFFVYNDN</sequence>
<evidence type="ECO:0000313" key="1">
    <source>
        <dbReference type="EMBL" id="KAF0771656.1"/>
    </source>
</evidence>